<reference evidence="1 2" key="1">
    <citation type="submission" date="2019-08" db="EMBL/GenBank/DDBJ databases">
        <title>Lewinella sp. strain SSH13 Genome sequencing and assembly.</title>
        <authorList>
            <person name="Kim I."/>
        </authorList>
    </citation>
    <scope>NUCLEOTIDE SEQUENCE [LARGE SCALE GENOMIC DNA]</scope>
    <source>
        <strain evidence="1 2">SSH13</strain>
    </source>
</reference>
<accession>A0A5C7FCJ3</accession>
<evidence type="ECO:0000313" key="1">
    <source>
        <dbReference type="EMBL" id="TXF88683.1"/>
    </source>
</evidence>
<keyword evidence="2" id="KW-1185">Reference proteome</keyword>
<dbReference type="RefSeq" id="WP_147931286.1">
    <property type="nucleotide sequence ID" value="NZ_VOXD01000020.1"/>
</dbReference>
<name>A0A5C7FCJ3_9BACT</name>
<dbReference type="OrthoDB" id="1494730at2"/>
<sequence>MIHDDKIPHYGKDWSTLAEALGDLRYDVLADFLSELSKKLAKDADADAGRGRHKLSEELYTTASKLEASANATERAWEICAPFMDEDLID</sequence>
<comment type="caution">
    <text evidence="1">The sequence shown here is derived from an EMBL/GenBank/DDBJ whole genome shotgun (WGS) entry which is preliminary data.</text>
</comment>
<dbReference type="AlphaFoldDB" id="A0A5C7FCJ3"/>
<proteinExistence type="predicted"/>
<evidence type="ECO:0000313" key="2">
    <source>
        <dbReference type="Proteomes" id="UP000321907"/>
    </source>
</evidence>
<gene>
    <name evidence="1" type="ORF">FUA23_13535</name>
</gene>
<organism evidence="1 2">
    <name type="scientific">Neolewinella aurantiaca</name>
    <dbReference type="NCBI Taxonomy" id="2602767"/>
    <lineage>
        <taxon>Bacteria</taxon>
        <taxon>Pseudomonadati</taxon>
        <taxon>Bacteroidota</taxon>
        <taxon>Saprospiria</taxon>
        <taxon>Saprospirales</taxon>
        <taxon>Lewinellaceae</taxon>
        <taxon>Neolewinella</taxon>
    </lineage>
</organism>
<protein>
    <submittedName>
        <fullName evidence="1">Uncharacterized protein</fullName>
    </submittedName>
</protein>
<dbReference type="Proteomes" id="UP000321907">
    <property type="component" value="Unassembled WGS sequence"/>
</dbReference>
<dbReference type="EMBL" id="VOXD01000020">
    <property type="protein sequence ID" value="TXF88683.1"/>
    <property type="molecule type" value="Genomic_DNA"/>
</dbReference>